<reference evidence="7 8" key="1">
    <citation type="submission" date="2013-03" db="EMBL/GenBank/DDBJ databases">
        <title>Draft genome sequence of Gracibacillus halophilus YIM-C55.5, a moderately halophilic and thermophilic organism from the Xiaochaidamu salt lake.</title>
        <authorList>
            <person name="Sugumar T."/>
            <person name="Polireddy D.R."/>
            <person name="Antony A."/>
            <person name="Madhava Y.R."/>
            <person name="Sivakumar N."/>
        </authorList>
    </citation>
    <scope>NUCLEOTIDE SEQUENCE [LARGE SCALE GENOMIC DNA]</scope>
    <source>
        <strain evidence="7 8">YIM-C55.5</strain>
    </source>
</reference>
<name>N4W6Y1_9BACI</name>
<feature type="compositionally biased region" description="Polar residues" evidence="4">
    <location>
        <begin position="947"/>
        <end position="959"/>
    </location>
</feature>
<dbReference type="STRING" id="1308866.J416_13114"/>
<evidence type="ECO:0000256" key="2">
    <source>
        <dbReference type="ARBA" id="ARBA00022525"/>
    </source>
</evidence>
<evidence type="ECO:0000313" key="7">
    <source>
        <dbReference type="EMBL" id="ENH95978.1"/>
    </source>
</evidence>
<evidence type="ECO:0000256" key="4">
    <source>
        <dbReference type="SAM" id="MobiDB-lite"/>
    </source>
</evidence>
<dbReference type="Gene3D" id="2.60.40.10">
    <property type="entry name" value="Immunoglobulins"/>
    <property type="match status" value="4"/>
</dbReference>
<evidence type="ECO:0000256" key="3">
    <source>
        <dbReference type="ARBA" id="ARBA00022729"/>
    </source>
</evidence>
<evidence type="ECO:0000259" key="6">
    <source>
        <dbReference type="Pfam" id="PF20596"/>
    </source>
</evidence>
<dbReference type="EMBL" id="APML01000066">
    <property type="protein sequence ID" value="ENH95978.1"/>
    <property type="molecule type" value="Genomic_DNA"/>
</dbReference>
<sequence length="1368" mass="150727">MKKNLLFILVAFVLFFQNGQLYHIGNSLMAADNGFSLSVDSSSTTEQATFYLTLEDPSIETLHMVLPKDADFDQEKTERKNSEKIELQYDQEDHSLLITNHSEENSKITLELTNLSEEVTLLVGQDKNNLEAFDFTISDTSQSTNTSSSSPITTFSGNLNADISLSPVSDEILSGHFANYNLELKLTGSTAVTSYTNAEVTVDLPITSYTHFSQNVDNLSINGVTPTYDEQAHTLTYQFDSIQTGRTYETGIEVATVNGLSPDGEQLTANASFEADQQPSISDDATVAITTSSSIDVSKTFQEVTDNDLNLATPNSTTLWEMKLDIPKNKEGQMYLKEGSEIIITDTLPDGLSYVSTAQGPEPVQDGNTLTWTYDAPTIEEQKDADTELYSTTIQVLLEVDDGTQDTTQQNDVSANVTYIDDSTETVEAYDYIDIVDSDTANGEIDGNYYVPVHIGPADGQGNLGTFQNKNPNPVVYDDALLGFTHGISPLKESQYGDFQQYTTSYDIDPNLIFNELQTPGGFVYRPNADHPAGVPLEKDPTFNLLADVNGEERLLVEDAATGTTYTRESLGLTEDDQVSTIYYDFTYAPNGMLNTGKPKYYFEVESGYTGEVRNEFNVYGVDGNGDSFNYQYGQQDVDTINGPRTAQITDQPTSPPPTAYVGVELLDHTEGEVTTGENRMKVNLNNIDSSSSAMEGPFETTVLLPPGVTLNDNPNPDYVDADGRSSIDSNIAEGGNYEVVDENYNNSGRQLVKVHWNDDLLRTGNGLEAELDVTISESAPNNLLFDVYGFSGESDLQVPGSHGSAITDTTLQTDEEDLNQNSVTNEPRLKSGNQYFIRSEYNLETEKRVKGELDEDYTYFGHTVPGGEIDYQLLFTNTTGKDISYMTLIDVLPSIGDLGITDNVNRGSQFTPIMTNSITLPEEWQNKVNVFYSTAKNPKRDDLTRNTDYPDSTTQLSNPPGAEDPNWMTESEVTDWSSIHSFKIEMKDGVNWIEGQDMLVEFSMQAPEATNVDPKVLDSSIDPEQRAAWNSFAMATDQGQPVEPPRVGAYMEMSNSVQLTKVNEAGETLQGAKFTLFNENGQEVKTGLTTDENGVVTVEDLLPGSYEFVETQAPKGYQLDETPISFEIESAYQTEQVEVTKENDYILGSVKLTKTGEQGKLLEGVEFELQDGAGNTLQEHLTTDSNGELLINDLKPGNYQLVETKTIPGYELDNTPIPFEIALGQTETEEVSFENPLTPGSVELTKVGELNEPLSGAEFKLLDEAGNTLQTELTTDENGKLLIEDLKPGNYELVETKAPFGHELDNEPIPFEIVFNQQETLQLTMENEQSTGAVQLTKTGEQGELLEGVEFELQDDAGNTLQEQLTT</sequence>
<dbReference type="eggNOG" id="COG4932">
    <property type="taxonomic scope" value="Bacteria"/>
</dbReference>
<evidence type="ECO:0000259" key="5">
    <source>
        <dbReference type="Pfam" id="PF17802"/>
    </source>
</evidence>
<dbReference type="PANTHER" id="PTHR36108">
    <property type="entry name" value="COLOSSIN-B-RELATED"/>
    <property type="match status" value="1"/>
</dbReference>
<keyword evidence="3" id="KW-0732">Signal</keyword>
<organism evidence="7 8">
    <name type="scientific">Gracilibacillus halophilus YIM-C55.5</name>
    <dbReference type="NCBI Taxonomy" id="1308866"/>
    <lineage>
        <taxon>Bacteria</taxon>
        <taxon>Bacillati</taxon>
        <taxon>Bacillota</taxon>
        <taxon>Bacilli</taxon>
        <taxon>Bacillales</taxon>
        <taxon>Bacillaceae</taxon>
        <taxon>Gracilibacillus</taxon>
    </lineage>
</organism>
<dbReference type="Proteomes" id="UP000012283">
    <property type="component" value="Unassembled WGS sequence"/>
</dbReference>
<feature type="non-terminal residue" evidence="7">
    <location>
        <position position="1368"/>
    </location>
</feature>
<dbReference type="InterPro" id="IPR013783">
    <property type="entry name" value="Ig-like_fold"/>
</dbReference>
<dbReference type="PANTHER" id="PTHR36108:SF13">
    <property type="entry name" value="COLOSSIN-B-RELATED"/>
    <property type="match status" value="1"/>
</dbReference>
<dbReference type="InterPro" id="IPR046771">
    <property type="entry name" value="pAdhesive_11"/>
</dbReference>
<proteinExistence type="inferred from homology"/>
<dbReference type="RefSeq" id="WP_003473043.1">
    <property type="nucleotide sequence ID" value="NZ_APML01000066.1"/>
</dbReference>
<feature type="domain" description="Putative adhesive" evidence="6">
    <location>
        <begin position="31"/>
        <end position="135"/>
    </location>
</feature>
<dbReference type="InterPro" id="IPR041033">
    <property type="entry name" value="SpaA_PFL_dom_1"/>
</dbReference>
<evidence type="ECO:0000256" key="1">
    <source>
        <dbReference type="ARBA" id="ARBA00007257"/>
    </source>
</evidence>
<comment type="caution">
    <text evidence="7">The sequence shown here is derived from an EMBL/GenBank/DDBJ whole genome shotgun (WGS) entry which is preliminary data.</text>
</comment>
<keyword evidence="8" id="KW-1185">Reference proteome</keyword>
<comment type="similarity">
    <text evidence="1">Belongs to the serine-aspartate repeat-containing protein (SDr) family.</text>
</comment>
<keyword evidence="2" id="KW-0964">Secreted</keyword>
<feature type="domain" description="SpaA-like prealbumin fold" evidence="5">
    <location>
        <begin position="1057"/>
        <end position="1143"/>
    </location>
</feature>
<dbReference type="SUPFAM" id="SSF49478">
    <property type="entry name" value="Cna protein B-type domain"/>
    <property type="match status" value="3"/>
</dbReference>
<accession>N4W6Y1</accession>
<feature type="domain" description="SpaA-like prealbumin fold" evidence="5">
    <location>
        <begin position="1241"/>
        <end position="1329"/>
    </location>
</feature>
<gene>
    <name evidence="7" type="ORF">J416_13114</name>
</gene>
<protein>
    <submittedName>
        <fullName evidence="7">Cell wall surface anchor family protein</fullName>
    </submittedName>
</protein>
<dbReference type="Pfam" id="PF20596">
    <property type="entry name" value="pAdhesive_11"/>
    <property type="match status" value="1"/>
</dbReference>
<feature type="domain" description="SpaA-like prealbumin fold" evidence="5">
    <location>
        <begin position="1149"/>
        <end position="1236"/>
    </location>
</feature>
<feature type="region of interest" description="Disordered" evidence="4">
    <location>
        <begin position="940"/>
        <end position="967"/>
    </location>
</feature>
<evidence type="ECO:0000313" key="8">
    <source>
        <dbReference type="Proteomes" id="UP000012283"/>
    </source>
</evidence>
<dbReference type="OrthoDB" id="2056845at2"/>
<dbReference type="Pfam" id="PF17802">
    <property type="entry name" value="SpaA"/>
    <property type="match status" value="3"/>
</dbReference>